<reference evidence="2" key="1">
    <citation type="journal article" date="2013" name="Nature">
        <title>The genomes of four tapeworm species reveal adaptations to parasitism.</title>
        <authorList>
            <person name="Tsai I.J."/>
            <person name="Zarowiecki M."/>
            <person name="Holroyd N."/>
            <person name="Garciarrubio A."/>
            <person name="Sanchez-Flores A."/>
            <person name="Brooks K.L."/>
            <person name="Tracey A."/>
            <person name="Bobes R.J."/>
            <person name="Fragoso G."/>
            <person name="Sciutto E."/>
            <person name="Aslett M."/>
            <person name="Beasley H."/>
            <person name="Bennett H.M."/>
            <person name="Cai J."/>
            <person name="Camicia F."/>
            <person name="Clark R."/>
            <person name="Cucher M."/>
            <person name="De Silva N."/>
            <person name="Day T.A."/>
            <person name="Deplazes P."/>
            <person name="Estrada K."/>
            <person name="Fernandez C."/>
            <person name="Holland P.W."/>
            <person name="Hou J."/>
            <person name="Hu S."/>
            <person name="Huckvale T."/>
            <person name="Hung S.S."/>
            <person name="Kamenetzky L."/>
            <person name="Keane J.A."/>
            <person name="Kiss F."/>
            <person name="Koziol U."/>
            <person name="Lambert O."/>
            <person name="Liu K."/>
            <person name="Luo X."/>
            <person name="Luo Y."/>
            <person name="Macchiaroli N."/>
            <person name="Nichol S."/>
            <person name="Paps J."/>
            <person name="Parkinson J."/>
            <person name="Pouchkina-Stantcheva N."/>
            <person name="Riddiford N."/>
            <person name="Rosenzvit M."/>
            <person name="Salinas G."/>
            <person name="Wasmuth J.D."/>
            <person name="Zamanian M."/>
            <person name="Zheng Y."/>
            <person name="Cai X."/>
            <person name="Soberon X."/>
            <person name="Olson P.D."/>
            <person name="Laclette J.P."/>
            <person name="Brehm K."/>
            <person name="Berriman M."/>
            <person name="Garciarrubio A."/>
            <person name="Bobes R.J."/>
            <person name="Fragoso G."/>
            <person name="Sanchez-Flores A."/>
            <person name="Estrada K."/>
            <person name="Cevallos M.A."/>
            <person name="Morett E."/>
            <person name="Gonzalez V."/>
            <person name="Portillo T."/>
            <person name="Ochoa-Leyva A."/>
            <person name="Jose M.V."/>
            <person name="Sciutto E."/>
            <person name="Landa A."/>
            <person name="Jimenez L."/>
            <person name="Valdes V."/>
            <person name="Carrero J.C."/>
            <person name="Larralde C."/>
            <person name="Morales-Montor J."/>
            <person name="Limon-Lason J."/>
            <person name="Soberon X."/>
            <person name="Laclette J.P."/>
        </authorList>
    </citation>
    <scope>NUCLEOTIDE SEQUENCE [LARGE SCALE GENOMIC DNA]</scope>
</reference>
<keyword evidence="3" id="KW-1185">Reference proteome</keyword>
<name>A0A068YEF7_ECHMU</name>
<reference evidence="2" key="2">
    <citation type="submission" date="2015-11" db="EMBL/GenBank/DDBJ databases">
        <authorList>
            <person name="Zhang Y."/>
            <person name="Guo Z."/>
        </authorList>
    </citation>
    <scope>NUCLEOTIDE SEQUENCE</scope>
</reference>
<gene>
    <name evidence="2" type="ORF">EmuJ_000937400</name>
</gene>
<organism evidence="2 3">
    <name type="scientific">Echinococcus multilocularis</name>
    <name type="common">Fox tapeworm</name>
    <dbReference type="NCBI Taxonomy" id="6211"/>
    <lineage>
        <taxon>Eukaryota</taxon>
        <taxon>Metazoa</taxon>
        <taxon>Spiralia</taxon>
        <taxon>Lophotrochozoa</taxon>
        <taxon>Platyhelminthes</taxon>
        <taxon>Cestoda</taxon>
        <taxon>Eucestoda</taxon>
        <taxon>Cyclophyllidea</taxon>
        <taxon>Taeniidae</taxon>
        <taxon>Echinococcus</taxon>
    </lineage>
</organism>
<evidence type="ECO:0000256" key="1">
    <source>
        <dbReference type="SAM" id="MobiDB-lite"/>
    </source>
</evidence>
<protein>
    <submittedName>
        <fullName evidence="2">Uncharacterized protein</fullName>
    </submittedName>
</protein>
<dbReference type="AlphaFoldDB" id="A0A068YEF7"/>
<feature type="region of interest" description="Disordered" evidence="1">
    <location>
        <begin position="1"/>
        <end position="24"/>
    </location>
</feature>
<dbReference type="EMBL" id="LN902848">
    <property type="protein sequence ID" value="CDS41701.1"/>
    <property type="molecule type" value="Genomic_DNA"/>
</dbReference>
<evidence type="ECO:0000313" key="2">
    <source>
        <dbReference type="EMBL" id="CDS41701.1"/>
    </source>
</evidence>
<proteinExistence type="predicted"/>
<evidence type="ECO:0000313" key="3">
    <source>
        <dbReference type="Proteomes" id="UP000017246"/>
    </source>
</evidence>
<dbReference type="Proteomes" id="UP000017246">
    <property type="component" value="Unassembled WGS sequence"/>
</dbReference>
<accession>A0A068YEF7</accession>
<sequence>MPKYLPPRNVQLKQPDNAEHLQLP</sequence>